<evidence type="ECO:0000259" key="4">
    <source>
        <dbReference type="PROSITE" id="PS50949"/>
    </source>
</evidence>
<dbReference type="SMART" id="SM00895">
    <property type="entry name" value="FCD"/>
    <property type="match status" value="1"/>
</dbReference>
<evidence type="ECO:0000313" key="5">
    <source>
        <dbReference type="EMBL" id="GAA3358156.1"/>
    </source>
</evidence>
<protein>
    <submittedName>
        <fullName evidence="5">GntR family transcriptional regulator</fullName>
    </submittedName>
</protein>
<dbReference type="Pfam" id="PF07729">
    <property type="entry name" value="FCD"/>
    <property type="match status" value="1"/>
</dbReference>
<dbReference type="Proteomes" id="UP001500483">
    <property type="component" value="Unassembled WGS sequence"/>
</dbReference>
<accession>A0ABP6RV88</accession>
<dbReference type="PANTHER" id="PTHR43537">
    <property type="entry name" value="TRANSCRIPTIONAL REGULATOR, GNTR FAMILY"/>
    <property type="match status" value="1"/>
</dbReference>
<dbReference type="RefSeq" id="WP_344927065.1">
    <property type="nucleotide sequence ID" value="NZ_BAAAYK010000038.1"/>
</dbReference>
<comment type="caution">
    <text evidence="5">The sequence shown here is derived from an EMBL/GenBank/DDBJ whole genome shotgun (WGS) entry which is preliminary data.</text>
</comment>
<dbReference type="InterPro" id="IPR011711">
    <property type="entry name" value="GntR_C"/>
</dbReference>
<keyword evidence="1" id="KW-0805">Transcription regulation</keyword>
<dbReference type="InterPro" id="IPR036388">
    <property type="entry name" value="WH-like_DNA-bd_sf"/>
</dbReference>
<keyword evidence="6" id="KW-1185">Reference proteome</keyword>
<keyword evidence="3" id="KW-0804">Transcription</keyword>
<dbReference type="InterPro" id="IPR000524">
    <property type="entry name" value="Tscrpt_reg_HTH_GntR"/>
</dbReference>
<dbReference type="PROSITE" id="PS50949">
    <property type="entry name" value="HTH_GNTR"/>
    <property type="match status" value="1"/>
</dbReference>
<reference evidence="6" key="1">
    <citation type="journal article" date="2019" name="Int. J. Syst. Evol. Microbiol.">
        <title>The Global Catalogue of Microorganisms (GCM) 10K type strain sequencing project: providing services to taxonomists for standard genome sequencing and annotation.</title>
        <authorList>
            <consortium name="The Broad Institute Genomics Platform"/>
            <consortium name="The Broad Institute Genome Sequencing Center for Infectious Disease"/>
            <person name="Wu L."/>
            <person name="Ma J."/>
        </authorList>
    </citation>
    <scope>NUCLEOTIDE SEQUENCE [LARGE SCALE GENOMIC DNA]</scope>
    <source>
        <strain evidence="6">JCM 9687</strain>
    </source>
</reference>
<feature type="domain" description="HTH gntR-type" evidence="4">
    <location>
        <begin position="9"/>
        <end position="75"/>
    </location>
</feature>
<gene>
    <name evidence="5" type="ORF">GCM10020366_29130</name>
</gene>
<dbReference type="InterPro" id="IPR008920">
    <property type="entry name" value="TF_FadR/GntR_C"/>
</dbReference>
<proteinExistence type="predicted"/>
<dbReference type="Gene3D" id="1.10.10.10">
    <property type="entry name" value="Winged helix-like DNA-binding domain superfamily/Winged helix DNA-binding domain"/>
    <property type="match status" value="1"/>
</dbReference>
<dbReference type="PANTHER" id="PTHR43537:SF5">
    <property type="entry name" value="UXU OPERON TRANSCRIPTIONAL REGULATOR"/>
    <property type="match status" value="1"/>
</dbReference>
<dbReference type="InterPro" id="IPR036390">
    <property type="entry name" value="WH_DNA-bd_sf"/>
</dbReference>
<dbReference type="SUPFAM" id="SSF48008">
    <property type="entry name" value="GntR ligand-binding domain-like"/>
    <property type="match status" value="1"/>
</dbReference>
<dbReference type="Gene3D" id="1.20.120.530">
    <property type="entry name" value="GntR ligand-binding domain-like"/>
    <property type="match status" value="1"/>
</dbReference>
<keyword evidence="2" id="KW-0238">DNA-binding</keyword>
<evidence type="ECO:0000313" key="6">
    <source>
        <dbReference type="Proteomes" id="UP001500483"/>
    </source>
</evidence>
<dbReference type="Pfam" id="PF00392">
    <property type="entry name" value="GntR"/>
    <property type="match status" value="1"/>
</dbReference>
<evidence type="ECO:0000256" key="3">
    <source>
        <dbReference type="ARBA" id="ARBA00023163"/>
    </source>
</evidence>
<dbReference type="SMART" id="SM00345">
    <property type="entry name" value="HTH_GNTR"/>
    <property type="match status" value="1"/>
</dbReference>
<name>A0ABP6RV88_9PSEU</name>
<organism evidence="5 6">
    <name type="scientific">Saccharopolyspora gregorii</name>
    <dbReference type="NCBI Taxonomy" id="33914"/>
    <lineage>
        <taxon>Bacteria</taxon>
        <taxon>Bacillati</taxon>
        <taxon>Actinomycetota</taxon>
        <taxon>Actinomycetes</taxon>
        <taxon>Pseudonocardiales</taxon>
        <taxon>Pseudonocardiaceae</taxon>
        <taxon>Saccharopolyspora</taxon>
    </lineage>
</organism>
<sequence>MSDSLVRADSLGERLARTLRDRIVRGEISPGTHLVEDSVAESFDVSRGPVRDALKLLRLENLVEPQRRGVHVVGLSAADVRELYAIRQAIETLAVTSAIGLGEQRSEAGMLRGLRGMSETATPPRAAEFAEHDLRFHRGIYEASGNRRLLTIWLQIEPLFASMLAVTNSEDEDLGPVCTAHEQLRSSIADGDAARATSLLTAHLAGSEERMLAALQRIWAATS</sequence>
<evidence type="ECO:0000256" key="1">
    <source>
        <dbReference type="ARBA" id="ARBA00023015"/>
    </source>
</evidence>
<evidence type="ECO:0000256" key="2">
    <source>
        <dbReference type="ARBA" id="ARBA00023125"/>
    </source>
</evidence>
<dbReference type="EMBL" id="BAAAYK010000038">
    <property type="protein sequence ID" value="GAA3358156.1"/>
    <property type="molecule type" value="Genomic_DNA"/>
</dbReference>
<dbReference type="SUPFAM" id="SSF46785">
    <property type="entry name" value="Winged helix' DNA-binding domain"/>
    <property type="match status" value="1"/>
</dbReference>